<reference evidence="3 4" key="1">
    <citation type="journal article" date="2019" name="Nat. Plants">
        <title>Genome sequencing of Musa balbisiana reveals subgenome evolution and function divergence in polyploid bananas.</title>
        <authorList>
            <person name="Yao X."/>
        </authorList>
    </citation>
    <scope>NUCLEOTIDE SEQUENCE [LARGE SCALE GENOMIC DNA]</scope>
    <source>
        <strain evidence="4">cv. DH-PKW</strain>
        <tissue evidence="3">Leaves</tissue>
    </source>
</reference>
<dbReference type="Pfam" id="PF12697">
    <property type="entry name" value="Abhydrolase_6"/>
    <property type="match status" value="1"/>
</dbReference>
<sequence>MSGYGALCLCLSPLLQPKLINSTANFRTHRPSLPFRSHRLSPVSRSQPLLPQATSITSSASDFPGEHVAGDAERKPTARRPKRRSVAGVDQEELVEPRELADADSFFCEFNGVEIHYKICHHAEIAEEEEVREKDRRVSPKVTITFPIILLHGFGASAFSWDRVMKPLSRLVGSKVLAFDRPAFGLTARRTVRSGNDDDDSLARPLNPYSMTFSVLATLFFIDLVAAARKKKEEEKAILIGSICLHSAGCLVAVETYFEAPDRVAALILVAPAIVAPLTLRRIDKEKEMRKGNLKEDGDSNLLIASLNPFMRIWKALKNLYMHLLEGVLSILKGMRDMICSFYTKALSALLRSAFASMLVRMIIDKFGILAIRYSWFDPSQVTDHVLQGYTKPLKTKGWEMALLEYTSALLTDSSSKPPLSGRLAQISCPVLIITGDSDRVVPSWNAEHLSRVIPGSSFEVIKNCGHLPHEERVEEFLFVVESFLRRVFGFLDEQLIPAAA</sequence>
<organism evidence="3 4">
    <name type="scientific">Musa balbisiana</name>
    <name type="common">Banana</name>
    <dbReference type="NCBI Taxonomy" id="52838"/>
    <lineage>
        <taxon>Eukaryota</taxon>
        <taxon>Viridiplantae</taxon>
        <taxon>Streptophyta</taxon>
        <taxon>Embryophyta</taxon>
        <taxon>Tracheophyta</taxon>
        <taxon>Spermatophyta</taxon>
        <taxon>Magnoliopsida</taxon>
        <taxon>Liliopsida</taxon>
        <taxon>Zingiberales</taxon>
        <taxon>Musaceae</taxon>
        <taxon>Musa</taxon>
    </lineage>
</organism>
<name>A0A4S8KD94_MUSBA</name>
<dbReference type="Gene3D" id="3.40.50.1820">
    <property type="entry name" value="alpha/beta hydrolase"/>
    <property type="match status" value="1"/>
</dbReference>
<dbReference type="PANTHER" id="PTHR43689:SF1">
    <property type="entry name" value="ALPHA_BETA-HYDROLASES SUPERFAMILY PROTEIN"/>
    <property type="match status" value="1"/>
</dbReference>
<dbReference type="SUPFAM" id="SSF53474">
    <property type="entry name" value="alpha/beta-Hydrolases"/>
    <property type="match status" value="1"/>
</dbReference>
<dbReference type="PANTHER" id="PTHR43689">
    <property type="entry name" value="HYDROLASE"/>
    <property type="match status" value="1"/>
</dbReference>
<protein>
    <recommendedName>
        <fullName evidence="2">AB hydrolase-1 domain-containing protein</fullName>
    </recommendedName>
</protein>
<evidence type="ECO:0000256" key="1">
    <source>
        <dbReference type="SAM" id="MobiDB-lite"/>
    </source>
</evidence>
<dbReference type="AlphaFoldDB" id="A0A4S8KD94"/>
<keyword evidence="4" id="KW-1185">Reference proteome</keyword>
<evidence type="ECO:0000313" key="3">
    <source>
        <dbReference type="EMBL" id="THU73156.1"/>
    </source>
</evidence>
<feature type="region of interest" description="Disordered" evidence="1">
    <location>
        <begin position="55"/>
        <end position="90"/>
    </location>
</feature>
<dbReference type="EMBL" id="PYDT01000001">
    <property type="protein sequence ID" value="THU73156.1"/>
    <property type="molecule type" value="Genomic_DNA"/>
</dbReference>
<feature type="compositionally biased region" description="Basic and acidic residues" evidence="1">
    <location>
        <begin position="64"/>
        <end position="76"/>
    </location>
</feature>
<evidence type="ECO:0000259" key="2">
    <source>
        <dbReference type="Pfam" id="PF12697"/>
    </source>
</evidence>
<dbReference type="InterPro" id="IPR029058">
    <property type="entry name" value="AB_hydrolase_fold"/>
</dbReference>
<gene>
    <name evidence="3" type="ORF">C4D60_Mb04t19840</name>
</gene>
<evidence type="ECO:0000313" key="4">
    <source>
        <dbReference type="Proteomes" id="UP000317650"/>
    </source>
</evidence>
<dbReference type="Proteomes" id="UP000317650">
    <property type="component" value="Chromosome 4"/>
</dbReference>
<feature type="domain" description="AB hydrolase-1" evidence="2">
    <location>
        <begin position="148"/>
        <end position="477"/>
    </location>
</feature>
<dbReference type="STRING" id="52838.A0A4S8KD94"/>
<accession>A0A4S8KD94</accession>
<comment type="caution">
    <text evidence="3">The sequence shown here is derived from an EMBL/GenBank/DDBJ whole genome shotgun (WGS) entry which is preliminary data.</text>
</comment>
<proteinExistence type="predicted"/>
<dbReference type="InterPro" id="IPR000073">
    <property type="entry name" value="AB_hydrolase_1"/>
</dbReference>
<dbReference type="GO" id="GO:0009941">
    <property type="term" value="C:chloroplast envelope"/>
    <property type="evidence" value="ECO:0007669"/>
    <property type="project" value="TreeGrafter"/>
</dbReference>